<proteinExistence type="predicted"/>
<name>A0ABY4CPL4_9BACL</name>
<keyword evidence="4" id="KW-1185">Reference proteome</keyword>
<sequence>MQVHILIWIQQLEHAWLDVWMILSSFFGNTNFYIFAIPIVYWFFGKRLGIRVATLVIASISMNEALKVWFQVIRPIGHPGIRSLYIQSAPGYSFPSGHSQSAITFWGYLATRFRNIWFTILAGAIIVTITFSRLYLGVHWPLDVLAGLLLGAAVIWLGLRMEDFFREKRLTSFARIFSAGVLSVFIFFIYPKAEGIELSGYLFGMLIGYMIEEKMLTCTVPSFILDRLGVLIVGSGVLAALREIFMLLIPPENLYYWLAYSVLGLYISWMAPWLFVKLGFYRRKGC</sequence>
<feature type="transmembrane region" description="Helical" evidence="1">
    <location>
        <begin position="196"/>
        <end position="212"/>
    </location>
</feature>
<feature type="transmembrane region" description="Helical" evidence="1">
    <location>
        <begin position="20"/>
        <end position="44"/>
    </location>
</feature>
<dbReference type="EMBL" id="CP089291">
    <property type="protein sequence ID" value="UOF92204.1"/>
    <property type="molecule type" value="Genomic_DNA"/>
</dbReference>
<evidence type="ECO:0000256" key="1">
    <source>
        <dbReference type="SAM" id="Phobius"/>
    </source>
</evidence>
<evidence type="ECO:0000313" key="4">
    <source>
        <dbReference type="Proteomes" id="UP000830167"/>
    </source>
</evidence>
<accession>A0ABY4CPL4</accession>
<dbReference type="SMART" id="SM00014">
    <property type="entry name" value="acidPPc"/>
    <property type="match status" value="1"/>
</dbReference>
<reference evidence="3" key="1">
    <citation type="submission" date="2021-12" db="EMBL/GenBank/DDBJ databases">
        <title>Alicyclobacillaceae gen. nov., sp. nov., isolated from chalcocite enrichment system.</title>
        <authorList>
            <person name="Jiang Z."/>
        </authorList>
    </citation>
    <scope>NUCLEOTIDE SEQUENCE</scope>
    <source>
        <strain evidence="3">MYW30-H2</strain>
    </source>
</reference>
<feature type="domain" description="Phosphatidic acid phosphatase type 2/haloperoxidase" evidence="2">
    <location>
        <begin position="48"/>
        <end position="159"/>
    </location>
</feature>
<dbReference type="RefSeq" id="WP_347438890.1">
    <property type="nucleotide sequence ID" value="NZ_CP089291.1"/>
</dbReference>
<feature type="transmembrane region" description="Helical" evidence="1">
    <location>
        <begin position="142"/>
        <end position="161"/>
    </location>
</feature>
<dbReference type="PANTHER" id="PTHR14969:SF13">
    <property type="entry name" value="AT30094P"/>
    <property type="match status" value="1"/>
</dbReference>
<feature type="transmembrane region" description="Helical" evidence="1">
    <location>
        <begin position="255"/>
        <end position="276"/>
    </location>
</feature>
<dbReference type="InterPro" id="IPR036938">
    <property type="entry name" value="PAP2/HPO_sf"/>
</dbReference>
<protein>
    <submittedName>
        <fullName evidence="3">Phosphatase PAP2 family protein</fullName>
    </submittedName>
</protein>
<feature type="transmembrane region" description="Helical" evidence="1">
    <location>
        <begin position="224"/>
        <end position="249"/>
    </location>
</feature>
<keyword evidence="1" id="KW-0812">Transmembrane</keyword>
<feature type="transmembrane region" description="Helical" evidence="1">
    <location>
        <begin position="116"/>
        <end position="136"/>
    </location>
</feature>
<gene>
    <name evidence="3" type="ORF">LSG31_08535</name>
</gene>
<evidence type="ECO:0000259" key="2">
    <source>
        <dbReference type="SMART" id="SM00014"/>
    </source>
</evidence>
<feature type="transmembrane region" description="Helical" evidence="1">
    <location>
        <begin position="173"/>
        <end position="190"/>
    </location>
</feature>
<keyword evidence="1" id="KW-0472">Membrane</keyword>
<dbReference type="PANTHER" id="PTHR14969">
    <property type="entry name" value="SPHINGOSINE-1-PHOSPHATE PHOSPHOHYDROLASE"/>
    <property type="match status" value="1"/>
</dbReference>
<keyword evidence="1" id="KW-1133">Transmembrane helix</keyword>
<dbReference type="InterPro" id="IPR000326">
    <property type="entry name" value="PAP2/HPO"/>
</dbReference>
<dbReference type="Pfam" id="PF01569">
    <property type="entry name" value="PAP2"/>
    <property type="match status" value="1"/>
</dbReference>
<dbReference type="Proteomes" id="UP000830167">
    <property type="component" value="Chromosome"/>
</dbReference>
<organism evidence="3 4">
    <name type="scientific">Fodinisporobacter ferrooxydans</name>
    <dbReference type="NCBI Taxonomy" id="2901836"/>
    <lineage>
        <taxon>Bacteria</taxon>
        <taxon>Bacillati</taxon>
        <taxon>Bacillota</taxon>
        <taxon>Bacilli</taxon>
        <taxon>Bacillales</taxon>
        <taxon>Alicyclobacillaceae</taxon>
        <taxon>Fodinisporobacter</taxon>
    </lineage>
</organism>
<evidence type="ECO:0000313" key="3">
    <source>
        <dbReference type="EMBL" id="UOF92204.1"/>
    </source>
</evidence>
<dbReference type="SUPFAM" id="SSF48317">
    <property type="entry name" value="Acid phosphatase/Vanadium-dependent haloperoxidase"/>
    <property type="match status" value="1"/>
</dbReference>
<dbReference type="Gene3D" id="1.20.144.10">
    <property type="entry name" value="Phosphatidic acid phosphatase type 2/haloperoxidase"/>
    <property type="match status" value="1"/>
</dbReference>